<protein>
    <submittedName>
        <fullName evidence="4">Uncharacterized protein</fullName>
    </submittedName>
</protein>
<evidence type="ECO:0000256" key="2">
    <source>
        <dbReference type="SAM" id="Phobius"/>
    </source>
</evidence>
<feature type="chain" id="PRO_5047314209" evidence="3">
    <location>
        <begin position="21"/>
        <end position="289"/>
    </location>
</feature>
<reference evidence="4 5" key="1">
    <citation type="submission" date="2024-01" db="EMBL/GenBank/DDBJ databases">
        <title>Comparative genomics of Cryptococcus and Kwoniella reveals pathogenesis evolution and contrasting modes of karyotype evolution via chromosome fusion or intercentromeric recombination.</title>
        <authorList>
            <person name="Coelho M.A."/>
            <person name="David-Palma M."/>
            <person name="Shea T."/>
            <person name="Bowers K."/>
            <person name="McGinley-Smith S."/>
            <person name="Mohammad A.W."/>
            <person name="Gnirke A."/>
            <person name="Yurkov A.M."/>
            <person name="Nowrousian M."/>
            <person name="Sun S."/>
            <person name="Cuomo C.A."/>
            <person name="Heitman J."/>
        </authorList>
    </citation>
    <scope>NUCLEOTIDE SEQUENCE [LARGE SCALE GENOMIC DNA]</scope>
    <source>
        <strain evidence="4">CBS 11374</strain>
    </source>
</reference>
<feature type="signal peptide" evidence="3">
    <location>
        <begin position="1"/>
        <end position="20"/>
    </location>
</feature>
<evidence type="ECO:0000313" key="5">
    <source>
        <dbReference type="Proteomes" id="UP001329825"/>
    </source>
</evidence>
<keyword evidence="3" id="KW-0732">Signal</keyword>
<evidence type="ECO:0000256" key="3">
    <source>
        <dbReference type="SAM" id="SignalP"/>
    </source>
</evidence>
<feature type="transmembrane region" description="Helical" evidence="2">
    <location>
        <begin position="36"/>
        <end position="60"/>
    </location>
</feature>
<proteinExistence type="predicted"/>
<organism evidence="4 5">
    <name type="scientific">Kwoniella shivajii</name>
    <dbReference type="NCBI Taxonomy" id="564305"/>
    <lineage>
        <taxon>Eukaryota</taxon>
        <taxon>Fungi</taxon>
        <taxon>Dikarya</taxon>
        <taxon>Basidiomycota</taxon>
        <taxon>Agaricomycotina</taxon>
        <taxon>Tremellomycetes</taxon>
        <taxon>Tremellales</taxon>
        <taxon>Cryptococcaceae</taxon>
        <taxon>Kwoniella</taxon>
    </lineage>
</organism>
<feature type="region of interest" description="Disordered" evidence="1">
    <location>
        <begin position="227"/>
        <end position="246"/>
    </location>
</feature>
<feature type="compositionally biased region" description="Polar residues" evidence="1">
    <location>
        <begin position="231"/>
        <end position="240"/>
    </location>
</feature>
<evidence type="ECO:0000256" key="1">
    <source>
        <dbReference type="SAM" id="MobiDB-lite"/>
    </source>
</evidence>
<name>A0ABZ1CXQ0_9TREE</name>
<evidence type="ECO:0000313" key="4">
    <source>
        <dbReference type="EMBL" id="WRT66137.1"/>
    </source>
</evidence>
<dbReference type="EMBL" id="CP141884">
    <property type="protein sequence ID" value="WRT66137.1"/>
    <property type="molecule type" value="Genomic_DNA"/>
</dbReference>
<dbReference type="RefSeq" id="XP_062790877.1">
    <property type="nucleotide sequence ID" value="XM_062934826.1"/>
</dbReference>
<keyword evidence="2" id="KW-1133">Transmembrane helix</keyword>
<dbReference type="GeneID" id="87955221"/>
<sequence>MFFVSSNLLPLILFLPYGLCANSQYEQGSITIPTSTVLSIGLGFLAFAIGSLMLLCSIRMNRLRKQAKRMNKPFREIWEDEGGFWGFLTSFGDDGNHNHTSFIGATGRSLNYGLGTIRLLPFGYNMNDFEEIDNDENLAKKKKPVLWDYDYKNYNEDDIQPVSITSSSMPTTDKVPSPLPVLNLCVLISLPSETPLEQNTDPDELPQMIIGSTTLLPIITAEEIPKRVSQDSHISSSSMTEGKLEKKGEAEIQQIEYAYGATGNGIGIKKRAEWKGDTGSWYIEGLKDD</sequence>
<gene>
    <name evidence="4" type="ORF">IL334_003090</name>
</gene>
<dbReference type="Proteomes" id="UP001329825">
    <property type="component" value="Chromosome 4"/>
</dbReference>
<accession>A0ABZ1CXQ0</accession>
<keyword evidence="2" id="KW-0472">Membrane</keyword>
<keyword evidence="5" id="KW-1185">Reference proteome</keyword>
<keyword evidence="2" id="KW-0812">Transmembrane</keyword>